<dbReference type="FunCoup" id="E0W2K4">
    <property type="interactions" value="1204"/>
</dbReference>
<feature type="region of interest" description="Disordered" evidence="11">
    <location>
        <begin position="1"/>
        <end position="39"/>
    </location>
</feature>
<evidence type="ECO:0000256" key="11">
    <source>
        <dbReference type="SAM" id="MobiDB-lite"/>
    </source>
</evidence>
<organism>
    <name type="scientific">Pediculus humanus subsp. corporis</name>
    <name type="common">Body louse</name>
    <dbReference type="NCBI Taxonomy" id="121224"/>
    <lineage>
        <taxon>Eukaryota</taxon>
        <taxon>Metazoa</taxon>
        <taxon>Ecdysozoa</taxon>
        <taxon>Arthropoda</taxon>
        <taxon>Hexapoda</taxon>
        <taxon>Insecta</taxon>
        <taxon>Pterygota</taxon>
        <taxon>Neoptera</taxon>
        <taxon>Paraneoptera</taxon>
        <taxon>Psocodea</taxon>
        <taxon>Troctomorpha</taxon>
        <taxon>Phthiraptera</taxon>
        <taxon>Anoplura</taxon>
        <taxon>Pediculidae</taxon>
        <taxon>Pediculus</taxon>
    </lineage>
</organism>
<keyword evidence="15" id="KW-1185">Reference proteome</keyword>
<dbReference type="GO" id="GO:0005634">
    <property type="term" value="C:nucleus"/>
    <property type="evidence" value="ECO:0007669"/>
    <property type="project" value="UniProtKB-SubCell"/>
</dbReference>
<dbReference type="PANTHER" id="PTHR13135:SF0">
    <property type="entry name" value="PHOSPHORYLATED ADAPTER RNA EXPORT PROTEIN"/>
    <property type="match status" value="1"/>
</dbReference>
<comment type="subcellular location">
    <subcellularLocation>
        <location evidence="2">Cytoplasm</location>
    </subcellularLocation>
    <subcellularLocation>
        <location evidence="1">Nucleus</location>
    </subcellularLocation>
</comment>
<dbReference type="PANTHER" id="PTHR13135">
    <property type="entry name" value="CYTOSOLIC RESINIFERATOXIN BINDING PROTEIN RBP-26"/>
    <property type="match status" value="1"/>
</dbReference>
<dbReference type="Proteomes" id="UP000009046">
    <property type="component" value="Unassembled WGS sequence"/>
</dbReference>
<evidence type="ECO:0000256" key="5">
    <source>
        <dbReference type="ARBA" id="ARBA00022448"/>
    </source>
</evidence>
<evidence type="ECO:0000256" key="9">
    <source>
        <dbReference type="ARBA" id="ARBA00023242"/>
    </source>
</evidence>
<reference evidence="13" key="2">
    <citation type="submission" date="2007-04" db="EMBL/GenBank/DDBJ databases">
        <title>The genome of the human body louse.</title>
        <authorList>
            <consortium name="The Human Body Louse Genome Consortium"/>
            <person name="Kirkness E."/>
            <person name="Walenz B."/>
            <person name="Hass B."/>
            <person name="Bruggner R."/>
            <person name="Strausberg R."/>
        </authorList>
    </citation>
    <scope>NUCLEOTIDE SEQUENCE</scope>
    <source>
        <strain evidence="13">USDA</strain>
    </source>
</reference>
<sequence length="343" mass="38922">MPFSESDDDNNLKESSTDSDSSTKNYFSKSKRKALPKRPKYITEKNKKHNIWGSDLQADILTNSLINCNVDQSNKRVRSVESYDYQLAKLNKYNSNDFRNKGKHSAKRKHNGAFKDKKLQSVETNKSCHNNLGNEDQGRNINSLETSVHNSEDDIAADIASKLKEIKEDLICKAIQVLGKEAVISLFEETRKIEASGGMLIMNGTRRRTPGGVFFYLVKSSDQLPRDKINEIFIEDKKSISKLKKRTANELKKARAAKFKEALNKDDFPTLLSRTELVIKEFKAKRLAEESSEVVNPPPSPATDGRDFSSDGEEHKVGNNVRMENKLTAYDDNLFDCEENNMN</sequence>
<feature type="compositionally biased region" description="Basic residues" evidence="11">
    <location>
        <begin position="29"/>
        <end position="39"/>
    </location>
</feature>
<accession>E0W2K4</accession>
<dbReference type="InterPro" id="IPR039047">
    <property type="entry name" value="PHAX"/>
</dbReference>
<dbReference type="InterPro" id="IPR019385">
    <property type="entry name" value="PHAX_RNA-binding_domain"/>
</dbReference>
<evidence type="ECO:0000256" key="6">
    <source>
        <dbReference type="ARBA" id="ARBA00022490"/>
    </source>
</evidence>
<dbReference type="eggNOG" id="KOG3948">
    <property type="taxonomic scope" value="Eukaryota"/>
</dbReference>
<evidence type="ECO:0000259" key="12">
    <source>
        <dbReference type="Pfam" id="PF10258"/>
    </source>
</evidence>
<keyword evidence="7" id="KW-0694">RNA-binding</keyword>
<dbReference type="Pfam" id="PF10258">
    <property type="entry name" value="PHAX_RNA-bd"/>
    <property type="match status" value="1"/>
</dbReference>
<proteinExistence type="inferred from homology"/>
<dbReference type="OrthoDB" id="20573at2759"/>
<comment type="similarity">
    <text evidence="3">Belongs to the PHAX family.</text>
</comment>
<dbReference type="InterPro" id="IPR038092">
    <property type="entry name" value="PHAX_RNA-binding_sf"/>
</dbReference>
<dbReference type="FunFam" id="1.10.10.1440:FF:000001">
    <property type="entry name" value="phosphorylated adapter RNA export protein-like"/>
    <property type="match status" value="1"/>
</dbReference>
<dbReference type="GO" id="GO:0015031">
    <property type="term" value="P:protein transport"/>
    <property type="evidence" value="ECO:0007669"/>
    <property type="project" value="UniProtKB-KW"/>
</dbReference>
<dbReference type="STRING" id="121224.E0W2K4"/>
<gene>
    <name evidence="14" type="primary">8239593</name>
    <name evidence="13" type="ORF">Phum_PHUM594670</name>
</gene>
<evidence type="ECO:0000256" key="2">
    <source>
        <dbReference type="ARBA" id="ARBA00004496"/>
    </source>
</evidence>
<dbReference type="CTD" id="8239593"/>
<dbReference type="GO" id="GO:0006408">
    <property type="term" value="P:snRNA export from nucleus"/>
    <property type="evidence" value="ECO:0007669"/>
    <property type="project" value="InterPro"/>
</dbReference>
<evidence type="ECO:0000256" key="1">
    <source>
        <dbReference type="ARBA" id="ARBA00004123"/>
    </source>
</evidence>
<dbReference type="GO" id="GO:0005737">
    <property type="term" value="C:cytoplasm"/>
    <property type="evidence" value="ECO:0007669"/>
    <property type="project" value="UniProtKB-SubCell"/>
</dbReference>
<keyword evidence="5" id="KW-0813">Transport</keyword>
<feature type="region of interest" description="Disordered" evidence="11">
    <location>
        <begin position="289"/>
        <end position="323"/>
    </location>
</feature>
<evidence type="ECO:0000256" key="8">
    <source>
        <dbReference type="ARBA" id="ARBA00022927"/>
    </source>
</evidence>
<dbReference type="AlphaFoldDB" id="E0W2K4"/>
<keyword evidence="8" id="KW-0653">Protein transport</keyword>
<dbReference type="Gene3D" id="1.10.10.1440">
    <property type="entry name" value="PHAX RNA-binding domain"/>
    <property type="match status" value="1"/>
</dbReference>
<dbReference type="EnsemblMetazoa" id="PHUM594670-RA">
    <property type="protein sequence ID" value="PHUM594670-PA"/>
    <property type="gene ID" value="PHUM594670"/>
</dbReference>
<evidence type="ECO:0000313" key="14">
    <source>
        <dbReference type="EnsemblMetazoa" id="PHUM594670-PA"/>
    </source>
</evidence>
<dbReference type="EMBL" id="DS235878">
    <property type="protein sequence ID" value="EEB19860.1"/>
    <property type="molecule type" value="Genomic_DNA"/>
</dbReference>
<evidence type="ECO:0000256" key="3">
    <source>
        <dbReference type="ARBA" id="ARBA00006094"/>
    </source>
</evidence>
<name>E0W2K4_PEDHC</name>
<dbReference type="EMBL" id="AAZO01007243">
    <property type="status" value="NOT_ANNOTATED_CDS"/>
    <property type="molecule type" value="Genomic_DNA"/>
</dbReference>
<evidence type="ECO:0000256" key="10">
    <source>
        <dbReference type="ARBA" id="ARBA00030834"/>
    </source>
</evidence>
<protein>
    <recommendedName>
        <fullName evidence="4">Phosphorylated adapter RNA export protein</fullName>
    </recommendedName>
    <alternativeName>
        <fullName evidence="10">RNA U small nuclear RNA export adapter protein</fullName>
    </alternativeName>
</protein>
<keyword evidence="9" id="KW-0539">Nucleus</keyword>
<evidence type="ECO:0000313" key="15">
    <source>
        <dbReference type="Proteomes" id="UP000009046"/>
    </source>
</evidence>
<evidence type="ECO:0000256" key="7">
    <source>
        <dbReference type="ARBA" id="ARBA00022884"/>
    </source>
</evidence>
<feature type="domain" description="Phosphorylated adapter RNA export protein RNA-binding" evidence="12">
    <location>
        <begin position="156"/>
        <end position="238"/>
    </location>
</feature>
<dbReference type="HOGENOM" id="CLU_048946_0_0_1"/>
<dbReference type="InParanoid" id="E0W2K4"/>
<dbReference type="GO" id="GO:0003723">
    <property type="term" value="F:RNA binding"/>
    <property type="evidence" value="ECO:0007669"/>
    <property type="project" value="UniProtKB-KW"/>
</dbReference>
<evidence type="ECO:0000256" key="4">
    <source>
        <dbReference type="ARBA" id="ARBA00016856"/>
    </source>
</evidence>
<dbReference type="GeneID" id="8239593"/>
<reference evidence="13" key="1">
    <citation type="submission" date="2007-04" db="EMBL/GenBank/DDBJ databases">
        <title>Annotation of Pediculus humanus corporis strain USDA.</title>
        <authorList>
            <person name="Kirkness E."/>
            <person name="Hannick L."/>
            <person name="Hass B."/>
            <person name="Bruggner R."/>
            <person name="Lawson D."/>
            <person name="Bidwell S."/>
            <person name="Joardar V."/>
            <person name="Caler E."/>
            <person name="Walenz B."/>
            <person name="Inman J."/>
            <person name="Schobel S."/>
            <person name="Galinsky K."/>
            <person name="Amedeo P."/>
            <person name="Strausberg R."/>
        </authorList>
    </citation>
    <scope>NUCLEOTIDE SEQUENCE</scope>
    <source>
        <strain evidence="13">USDA</strain>
    </source>
</reference>
<feature type="compositionally biased region" description="Basic and acidic residues" evidence="11">
    <location>
        <begin position="304"/>
        <end position="317"/>
    </location>
</feature>
<dbReference type="KEGG" id="phu:Phum_PHUM594670"/>
<dbReference type="RefSeq" id="XP_002432598.1">
    <property type="nucleotide sequence ID" value="XM_002432553.1"/>
</dbReference>
<dbReference type="OMA" id="KVWCTQV"/>
<reference evidence="14" key="3">
    <citation type="submission" date="2021-02" db="UniProtKB">
        <authorList>
            <consortium name="EnsemblMetazoa"/>
        </authorList>
    </citation>
    <scope>IDENTIFICATION</scope>
    <source>
        <strain evidence="14">USDA</strain>
    </source>
</reference>
<dbReference type="VEuPathDB" id="VectorBase:PHUM594670"/>
<keyword evidence="6" id="KW-0963">Cytoplasm</keyword>
<evidence type="ECO:0000313" key="13">
    <source>
        <dbReference type="EMBL" id="EEB19860.1"/>
    </source>
</evidence>